<dbReference type="RefSeq" id="XP_013254992.1">
    <property type="nucleotide sequence ID" value="XM_013399538.1"/>
</dbReference>
<dbReference type="InterPro" id="IPR029058">
    <property type="entry name" value="AB_hydrolase_fold"/>
</dbReference>
<dbReference type="AlphaFoldDB" id="A0A072NYB7"/>
<evidence type="ECO:0000313" key="2">
    <source>
        <dbReference type="Proteomes" id="UP000027920"/>
    </source>
</evidence>
<proteinExistence type="predicted"/>
<dbReference type="Gene3D" id="3.40.50.1820">
    <property type="entry name" value="alpha/beta hydrolase"/>
    <property type="match status" value="1"/>
</dbReference>
<protein>
    <recommendedName>
        <fullName evidence="3">Carboxylesterase type B domain-containing protein</fullName>
    </recommendedName>
</protein>
<evidence type="ECO:0000313" key="1">
    <source>
        <dbReference type="EMBL" id="KEF52402.1"/>
    </source>
</evidence>
<gene>
    <name evidence="1" type="ORF">A1O9_11643</name>
</gene>
<sequence length="331" mass="36624">MLVGNNANEGPGFTPQNITTEDNLVEWLELTFLLFTNDDIAQVLLYYPSSNASTNRNATLFATEGDEGSHSVESKQCGHRPATKSKCMITKLAKNIYAETTFVCPPYWMGSAYNDHGRSGYKYQYSVPPATHALDVAAYFGPTPANVGPDMAFAFKKIWGNFITTNNPRISTEIANGASSNSTSAIDASDWVPYSAYEPYQLNLNQLRSIHCNMSLQDPHANLVDLFIDTSYLNKTGGTPIPYMVSVGVNLTVNGNPGLRNDILLVDAWTWEAGRGYRCEFWRSVGPIVPEWEVPFLGLSLGVLPMDRLADIMRFPKNHNHHLRANGGCKK</sequence>
<dbReference type="OrthoDB" id="408631at2759"/>
<dbReference type="SUPFAM" id="SSF53474">
    <property type="entry name" value="alpha/beta-Hydrolases"/>
    <property type="match status" value="1"/>
</dbReference>
<dbReference type="EMBL" id="AMGV01000018">
    <property type="protein sequence ID" value="KEF52402.1"/>
    <property type="molecule type" value="Genomic_DNA"/>
</dbReference>
<dbReference type="HOGENOM" id="CLU_839462_0_0_1"/>
<organism evidence="1 2">
    <name type="scientific">Exophiala aquamarina CBS 119918</name>
    <dbReference type="NCBI Taxonomy" id="1182545"/>
    <lineage>
        <taxon>Eukaryota</taxon>
        <taxon>Fungi</taxon>
        <taxon>Dikarya</taxon>
        <taxon>Ascomycota</taxon>
        <taxon>Pezizomycotina</taxon>
        <taxon>Eurotiomycetes</taxon>
        <taxon>Chaetothyriomycetidae</taxon>
        <taxon>Chaetothyriales</taxon>
        <taxon>Herpotrichiellaceae</taxon>
        <taxon>Exophiala</taxon>
    </lineage>
</organism>
<name>A0A072NYB7_9EURO</name>
<evidence type="ECO:0008006" key="3">
    <source>
        <dbReference type="Google" id="ProtNLM"/>
    </source>
</evidence>
<reference evidence="1 2" key="1">
    <citation type="submission" date="2013-03" db="EMBL/GenBank/DDBJ databases">
        <title>The Genome Sequence of Exophiala aquamarina CBS 119918.</title>
        <authorList>
            <consortium name="The Broad Institute Genomics Platform"/>
            <person name="Cuomo C."/>
            <person name="de Hoog S."/>
            <person name="Gorbushina A."/>
            <person name="Walker B."/>
            <person name="Young S.K."/>
            <person name="Zeng Q."/>
            <person name="Gargeya S."/>
            <person name="Fitzgerald M."/>
            <person name="Haas B."/>
            <person name="Abouelleil A."/>
            <person name="Allen A.W."/>
            <person name="Alvarado L."/>
            <person name="Arachchi H.M."/>
            <person name="Berlin A.M."/>
            <person name="Chapman S.B."/>
            <person name="Gainer-Dewar J."/>
            <person name="Goldberg J."/>
            <person name="Griggs A."/>
            <person name="Gujja S."/>
            <person name="Hansen M."/>
            <person name="Howarth C."/>
            <person name="Imamovic A."/>
            <person name="Ireland A."/>
            <person name="Larimer J."/>
            <person name="McCowan C."/>
            <person name="Murphy C."/>
            <person name="Pearson M."/>
            <person name="Poon T.W."/>
            <person name="Priest M."/>
            <person name="Roberts A."/>
            <person name="Saif S."/>
            <person name="Shea T."/>
            <person name="Sisk P."/>
            <person name="Sykes S."/>
            <person name="Wortman J."/>
            <person name="Nusbaum C."/>
            <person name="Birren B."/>
        </authorList>
    </citation>
    <scope>NUCLEOTIDE SEQUENCE [LARGE SCALE GENOMIC DNA]</scope>
    <source>
        <strain evidence="1 2">CBS 119918</strain>
    </source>
</reference>
<dbReference type="Proteomes" id="UP000027920">
    <property type="component" value="Unassembled WGS sequence"/>
</dbReference>
<comment type="caution">
    <text evidence="1">The sequence shown here is derived from an EMBL/GenBank/DDBJ whole genome shotgun (WGS) entry which is preliminary data.</text>
</comment>
<keyword evidence="2" id="KW-1185">Reference proteome</keyword>
<dbReference type="STRING" id="1182545.A0A072NYB7"/>
<accession>A0A072NYB7</accession>
<dbReference type="VEuPathDB" id="FungiDB:A1O9_11643"/>
<dbReference type="GeneID" id="25286540"/>